<evidence type="ECO:0000313" key="1">
    <source>
        <dbReference type="EnsemblPlants" id="AVESA.00010b.r2.3CG0508200.1.CDS.1"/>
    </source>
</evidence>
<name>A0ACD5VW73_AVESA</name>
<reference evidence="1" key="1">
    <citation type="submission" date="2021-05" db="EMBL/GenBank/DDBJ databases">
        <authorList>
            <person name="Scholz U."/>
            <person name="Mascher M."/>
            <person name="Fiebig A."/>
        </authorList>
    </citation>
    <scope>NUCLEOTIDE SEQUENCE [LARGE SCALE GENOMIC DNA]</scope>
</reference>
<sequence length="411" mass="44964">MAQRVRGTWDWRRQRVASILSVHAQLVQSDLVAWCIVITLDTRGATVSNASHPSPIWDHHRSTVRAFLASSPTTAARRVPALPNLPMELATQDLAALGAGDVIRVSAKIPRAAPRTFALLAACLVFPLSFAVLAHSLFTHPILRRLKTSDYTAGAAQWIALFGYQFLYLIFLFTFSLLSTAAAVFTVASLYAAKPASIASSLSALPTILPRLLRTFLWVSLLMFAYNTVFVIALLILLIVFVPSPTTPPSLSFLLILLVVVLVFLAIHVYISVLWHLASVISVLEPICGLAAMSKSRQLLQGRTRMAAVLVISYFAACGVTASMFYSGVVKGRGEEGSLGLILPVKILVGALMVSVLVIVNLLGLLVQSVFYYACKAFHNQQIDRTQLYEHLSVYLGEYVPLKRSIQMENL</sequence>
<accession>A0ACD5VW73</accession>
<proteinExistence type="predicted"/>
<dbReference type="Proteomes" id="UP001732700">
    <property type="component" value="Chromosome 3C"/>
</dbReference>
<reference evidence="1" key="2">
    <citation type="submission" date="2025-09" db="UniProtKB">
        <authorList>
            <consortium name="EnsemblPlants"/>
        </authorList>
    </citation>
    <scope>IDENTIFICATION</scope>
</reference>
<dbReference type="EnsemblPlants" id="AVESA.00010b.r2.3CG0508200.1">
    <property type="protein sequence ID" value="AVESA.00010b.r2.3CG0508200.1.CDS.1"/>
    <property type="gene ID" value="AVESA.00010b.r2.3CG0508200"/>
</dbReference>
<organism evidence="1 2">
    <name type="scientific">Avena sativa</name>
    <name type="common">Oat</name>
    <dbReference type="NCBI Taxonomy" id="4498"/>
    <lineage>
        <taxon>Eukaryota</taxon>
        <taxon>Viridiplantae</taxon>
        <taxon>Streptophyta</taxon>
        <taxon>Embryophyta</taxon>
        <taxon>Tracheophyta</taxon>
        <taxon>Spermatophyta</taxon>
        <taxon>Magnoliopsida</taxon>
        <taxon>Liliopsida</taxon>
        <taxon>Poales</taxon>
        <taxon>Poaceae</taxon>
        <taxon>BOP clade</taxon>
        <taxon>Pooideae</taxon>
        <taxon>Poodae</taxon>
        <taxon>Poeae</taxon>
        <taxon>Poeae Chloroplast Group 1 (Aveneae type)</taxon>
        <taxon>Aveninae</taxon>
        <taxon>Avena</taxon>
    </lineage>
</organism>
<protein>
    <submittedName>
        <fullName evidence="1">Uncharacterized protein</fullName>
    </submittedName>
</protein>
<keyword evidence="2" id="KW-1185">Reference proteome</keyword>
<evidence type="ECO:0000313" key="2">
    <source>
        <dbReference type="Proteomes" id="UP001732700"/>
    </source>
</evidence>